<gene>
    <name evidence="1" type="ORF">S03H2_70151</name>
</gene>
<dbReference type="AlphaFoldDB" id="X1JB41"/>
<evidence type="ECO:0000313" key="1">
    <source>
        <dbReference type="EMBL" id="GAH91197.1"/>
    </source>
</evidence>
<accession>X1JB41</accession>
<sequence>HEFWHVENVIEAWHLTYVWLGFAQSNPKIIGVKRI</sequence>
<name>X1JB41_9ZZZZ</name>
<organism evidence="1">
    <name type="scientific">marine sediment metagenome</name>
    <dbReference type="NCBI Taxonomy" id="412755"/>
    <lineage>
        <taxon>unclassified sequences</taxon>
        <taxon>metagenomes</taxon>
        <taxon>ecological metagenomes</taxon>
    </lineage>
</organism>
<feature type="non-terminal residue" evidence="1">
    <location>
        <position position="1"/>
    </location>
</feature>
<comment type="caution">
    <text evidence="1">The sequence shown here is derived from an EMBL/GenBank/DDBJ whole genome shotgun (WGS) entry which is preliminary data.</text>
</comment>
<reference evidence="1" key="1">
    <citation type="journal article" date="2014" name="Front. Microbiol.">
        <title>High frequency of phylogenetically diverse reductive dehalogenase-homologous genes in deep subseafloor sedimentary metagenomes.</title>
        <authorList>
            <person name="Kawai M."/>
            <person name="Futagami T."/>
            <person name="Toyoda A."/>
            <person name="Takaki Y."/>
            <person name="Nishi S."/>
            <person name="Hori S."/>
            <person name="Arai W."/>
            <person name="Tsubouchi T."/>
            <person name="Morono Y."/>
            <person name="Uchiyama I."/>
            <person name="Ito T."/>
            <person name="Fujiyama A."/>
            <person name="Inagaki F."/>
            <person name="Takami H."/>
        </authorList>
    </citation>
    <scope>NUCLEOTIDE SEQUENCE</scope>
    <source>
        <strain evidence="1">Expedition CK06-06</strain>
    </source>
</reference>
<proteinExistence type="predicted"/>
<dbReference type="EMBL" id="BARU01046532">
    <property type="protein sequence ID" value="GAH91197.1"/>
    <property type="molecule type" value="Genomic_DNA"/>
</dbReference>
<protein>
    <submittedName>
        <fullName evidence="1">Uncharacterized protein</fullName>
    </submittedName>
</protein>